<dbReference type="InterPro" id="IPR050815">
    <property type="entry name" value="TF_fung"/>
</dbReference>
<keyword evidence="5" id="KW-0539">Nucleus</keyword>
<evidence type="ECO:0000313" key="7">
    <source>
        <dbReference type="Proteomes" id="UP001218218"/>
    </source>
</evidence>
<keyword evidence="3" id="KW-0805">Transcription regulation</keyword>
<dbReference type="GO" id="GO:0005634">
    <property type="term" value="C:nucleus"/>
    <property type="evidence" value="ECO:0007669"/>
    <property type="project" value="UniProtKB-SubCell"/>
</dbReference>
<dbReference type="GO" id="GO:0046872">
    <property type="term" value="F:metal ion binding"/>
    <property type="evidence" value="ECO:0007669"/>
    <property type="project" value="UniProtKB-KW"/>
</dbReference>
<dbReference type="PANTHER" id="PTHR47338">
    <property type="entry name" value="ZN(II)2CYS6 TRANSCRIPTION FACTOR (EUROFUNG)-RELATED"/>
    <property type="match status" value="1"/>
</dbReference>
<proteinExistence type="predicted"/>
<organism evidence="6 7">
    <name type="scientific">Mycena albidolilacea</name>
    <dbReference type="NCBI Taxonomy" id="1033008"/>
    <lineage>
        <taxon>Eukaryota</taxon>
        <taxon>Fungi</taxon>
        <taxon>Dikarya</taxon>
        <taxon>Basidiomycota</taxon>
        <taxon>Agaricomycotina</taxon>
        <taxon>Agaricomycetes</taxon>
        <taxon>Agaricomycetidae</taxon>
        <taxon>Agaricales</taxon>
        <taxon>Marasmiineae</taxon>
        <taxon>Mycenaceae</taxon>
        <taxon>Mycena</taxon>
    </lineage>
</organism>
<evidence type="ECO:0008006" key="8">
    <source>
        <dbReference type="Google" id="ProtNLM"/>
    </source>
</evidence>
<accession>A0AAD7EA83</accession>
<evidence type="ECO:0000256" key="5">
    <source>
        <dbReference type="ARBA" id="ARBA00023242"/>
    </source>
</evidence>
<comment type="subcellular location">
    <subcellularLocation>
        <location evidence="1">Nucleus</location>
    </subcellularLocation>
</comment>
<dbReference type="GO" id="GO:0000981">
    <property type="term" value="F:DNA-binding transcription factor activity, RNA polymerase II-specific"/>
    <property type="evidence" value="ECO:0007669"/>
    <property type="project" value="InterPro"/>
</dbReference>
<reference evidence="6" key="1">
    <citation type="submission" date="2023-03" db="EMBL/GenBank/DDBJ databases">
        <title>Massive genome expansion in bonnet fungi (Mycena s.s.) driven by repeated elements and novel gene families across ecological guilds.</title>
        <authorList>
            <consortium name="Lawrence Berkeley National Laboratory"/>
            <person name="Harder C.B."/>
            <person name="Miyauchi S."/>
            <person name="Viragh M."/>
            <person name="Kuo A."/>
            <person name="Thoen E."/>
            <person name="Andreopoulos B."/>
            <person name="Lu D."/>
            <person name="Skrede I."/>
            <person name="Drula E."/>
            <person name="Henrissat B."/>
            <person name="Morin E."/>
            <person name="Kohler A."/>
            <person name="Barry K."/>
            <person name="LaButti K."/>
            <person name="Morin E."/>
            <person name="Salamov A."/>
            <person name="Lipzen A."/>
            <person name="Mereny Z."/>
            <person name="Hegedus B."/>
            <person name="Baldrian P."/>
            <person name="Stursova M."/>
            <person name="Weitz H."/>
            <person name="Taylor A."/>
            <person name="Grigoriev I.V."/>
            <person name="Nagy L.G."/>
            <person name="Martin F."/>
            <person name="Kauserud H."/>
        </authorList>
    </citation>
    <scope>NUCLEOTIDE SEQUENCE</scope>
    <source>
        <strain evidence="6">CBHHK002</strain>
    </source>
</reference>
<dbReference type="Proteomes" id="UP001218218">
    <property type="component" value="Unassembled WGS sequence"/>
</dbReference>
<keyword evidence="2" id="KW-0479">Metal-binding</keyword>
<dbReference type="PANTHER" id="PTHR47338:SF29">
    <property type="entry name" value="ZN(2)-C6 FUNGAL-TYPE DOMAIN-CONTAINING PROTEIN"/>
    <property type="match status" value="1"/>
</dbReference>
<evidence type="ECO:0000256" key="4">
    <source>
        <dbReference type="ARBA" id="ARBA00023163"/>
    </source>
</evidence>
<evidence type="ECO:0000256" key="3">
    <source>
        <dbReference type="ARBA" id="ARBA00023015"/>
    </source>
</evidence>
<keyword evidence="7" id="KW-1185">Reference proteome</keyword>
<gene>
    <name evidence="6" type="ORF">DFH08DRAFT_1055255</name>
</gene>
<protein>
    <recommendedName>
        <fullName evidence="8">Transcription factor domain-containing protein</fullName>
    </recommendedName>
</protein>
<sequence length="475" mass="51426">MLETIHVLRNRLEELEHLTVPDPTRIYLSPPYASGSQGSQSPDLADLDFLNLTQRTSPTNINMPEPPTDLIASLLDMFLERFVNSGYFFLRPSQFRESALLILPFGHQDRPSPALLTAVYLWGSVLCGVTPNDTYTPDSFLACVLQNIPQDLARMDGNPQLVVETIQAEVLLSLYFLHIADPVRGRYHASAAASIAFGADLHLIRSPQHHPIYPPFTLHAPLPPEQNTAEESIRIGAFWAAIIVNNLWAGVAGSPSPIPYTINVDSPWPSSSYAGATITKFFDGNDAHGSSSMALLTKASLLLERIIAFSARTAGPPDPTSLASLDHRLHTFQVSLPPVPGMHILLLTHALVDLAIIRLHAPYMRTSDSARSKCLTAAARIVVGVGAVSNPDGARNTDPMFGPIFAGVASVYMDELQALAPHSGRRAQVEAREIEMRLGRLMSAMASLAAYSPLIAAYATKYVAVGIAARVSSEG</sequence>
<dbReference type="AlphaFoldDB" id="A0AAD7EA83"/>
<evidence type="ECO:0000256" key="2">
    <source>
        <dbReference type="ARBA" id="ARBA00022723"/>
    </source>
</evidence>
<name>A0AAD7EA83_9AGAR</name>
<evidence type="ECO:0000313" key="6">
    <source>
        <dbReference type="EMBL" id="KAJ7304859.1"/>
    </source>
</evidence>
<comment type="caution">
    <text evidence="6">The sequence shown here is derived from an EMBL/GenBank/DDBJ whole genome shotgun (WGS) entry which is preliminary data.</text>
</comment>
<dbReference type="CDD" id="cd12148">
    <property type="entry name" value="fungal_TF_MHR"/>
    <property type="match status" value="1"/>
</dbReference>
<keyword evidence="4" id="KW-0804">Transcription</keyword>
<dbReference type="EMBL" id="JARIHO010000098">
    <property type="protein sequence ID" value="KAJ7304859.1"/>
    <property type="molecule type" value="Genomic_DNA"/>
</dbReference>
<evidence type="ECO:0000256" key="1">
    <source>
        <dbReference type="ARBA" id="ARBA00004123"/>
    </source>
</evidence>